<evidence type="ECO:0000259" key="2">
    <source>
        <dbReference type="PROSITE" id="PS50943"/>
    </source>
</evidence>
<name>A0ABP8DJ31_9ACTN</name>
<dbReference type="SUPFAM" id="SSF52540">
    <property type="entry name" value="P-loop containing nucleoside triphosphate hydrolases"/>
    <property type="match status" value="1"/>
</dbReference>
<dbReference type="InterPro" id="IPR001387">
    <property type="entry name" value="Cro/C1-type_HTH"/>
</dbReference>
<dbReference type="CDD" id="cd00093">
    <property type="entry name" value="HTH_XRE"/>
    <property type="match status" value="1"/>
</dbReference>
<organism evidence="3 4">
    <name type="scientific">Dactylosporangium darangshiense</name>
    <dbReference type="NCBI Taxonomy" id="579108"/>
    <lineage>
        <taxon>Bacteria</taxon>
        <taxon>Bacillati</taxon>
        <taxon>Actinomycetota</taxon>
        <taxon>Actinomycetes</taxon>
        <taxon>Micromonosporales</taxon>
        <taxon>Micromonosporaceae</taxon>
        <taxon>Dactylosporangium</taxon>
    </lineage>
</organism>
<comment type="caution">
    <text evidence="3">The sequence shown here is derived from an EMBL/GenBank/DDBJ whole genome shotgun (WGS) entry which is preliminary data.</text>
</comment>
<dbReference type="SUPFAM" id="SSF47413">
    <property type="entry name" value="lambda repressor-like DNA-binding domains"/>
    <property type="match status" value="1"/>
</dbReference>
<feature type="repeat" description="TPR" evidence="1">
    <location>
        <begin position="615"/>
        <end position="648"/>
    </location>
</feature>
<reference evidence="4" key="1">
    <citation type="journal article" date="2019" name="Int. J. Syst. Evol. Microbiol.">
        <title>The Global Catalogue of Microorganisms (GCM) 10K type strain sequencing project: providing services to taxonomists for standard genome sequencing and annotation.</title>
        <authorList>
            <consortium name="The Broad Institute Genomics Platform"/>
            <consortium name="The Broad Institute Genome Sequencing Center for Infectious Disease"/>
            <person name="Wu L."/>
            <person name="Ma J."/>
        </authorList>
    </citation>
    <scope>NUCLEOTIDE SEQUENCE [LARGE SCALE GENOMIC DNA]</scope>
    <source>
        <strain evidence="4">JCM 17441</strain>
    </source>
</reference>
<evidence type="ECO:0000313" key="4">
    <source>
        <dbReference type="Proteomes" id="UP001500620"/>
    </source>
</evidence>
<keyword evidence="1" id="KW-0802">TPR repeat</keyword>
<evidence type="ECO:0000256" key="1">
    <source>
        <dbReference type="PROSITE-ProRule" id="PRU00339"/>
    </source>
</evidence>
<dbReference type="Gene3D" id="3.40.50.300">
    <property type="entry name" value="P-loop containing nucleotide triphosphate hydrolases"/>
    <property type="match status" value="1"/>
</dbReference>
<proteinExistence type="predicted"/>
<accession>A0ABP8DJ31</accession>
<dbReference type="Proteomes" id="UP001500620">
    <property type="component" value="Unassembled WGS sequence"/>
</dbReference>
<dbReference type="InterPro" id="IPR011990">
    <property type="entry name" value="TPR-like_helical_dom_sf"/>
</dbReference>
<dbReference type="InterPro" id="IPR019734">
    <property type="entry name" value="TPR_rpt"/>
</dbReference>
<dbReference type="SUPFAM" id="SSF48452">
    <property type="entry name" value="TPR-like"/>
    <property type="match status" value="2"/>
</dbReference>
<gene>
    <name evidence="3" type="ORF">GCM10022255_072390</name>
</gene>
<dbReference type="PROSITE" id="PS50005">
    <property type="entry name" value="TPR"/>
    <property type="match status" value="1"/>
</dbReference>
<dbReference type="PANTHER" id="PTHR47691:SF3">
    <property type="entry name" value="HTH-TYPE TRANSCRIPTIONAL REGULATOR RV0890C-RELATED"/>
    <property type="match status" value="1"/>
</dbReference>
<protein>
    <recommendedName>
        <fullName evidence="2">HTH cro/C1-type domain-containing protein</fullName>
    </recommendedName>
</protein>
<dbReference type="PANTHER" id="PTHR47691">
    <property type="entry name" value="REGULATOR-RELATED"/>
    <property type="match status" value="1"/>
</dbReference>
<keyword evidence="4" id="KW-1185">Reference proteome</keyword>
<dbReference type="InterPro" id="IPR027417">
    <property type="entry name" value="P-loop_NTPase"/>
</dbReference>
<dbReference type="PROSITE" id="PS50943">
    <property type="entry name" value="HTH_CROC1"/>
    <property type="match status" value="1"/>
</dbReference>
<dbReference type="SMART" id="SM00530">
    <property type="entry name" value="HTH_XRE"/>
    <property type="match status" value="1"/>
</dbReference>
<dbReference type="InterPro" id="IPR010982">
    <property type="entry name" value="Lambda_DNA-bd_dom_sf"/>
</dbReference>
<dbReference type="SMART" id="SM00028">
    <property type="entry name" value="TPR"/>
    <property type="match status" value="4"/>
</dbReference>
<dbReference type="RefSeq" id="WP_345134019.1">
    <property type="nucleotide sequence ID" value="NZ_BAABAT010000026.1"/>
</dbReference>
<evidence type="ECO:0000313" key="3">
    <source>
        <dbReference type="EMBL" id="GAA4257057.1"/>
    </source>
</evidence>
<dbReference type="Gene3D" id="1.25.40.10">
    <property type="entry name" value="Tetratricopeptide repeat domain"/>
    <property type="match status" value="1"/>
</dbReference>
<sequence>MVDPSGVATLDELAGLLRDLRRRQARRVHSSPLTFGELAARTGWPHAAIGAYFAGRALPPAERLDALLRLLGASPAECGAVAAARSRIAEHNGAAAPAFAASFGLDELSLPAGPAGFAGRAGAIARLDRLLPGARAVVVGGAPGAGKTALAVHYGHRVADRFPDGAVFVSLRGSDPSGQPLPAVEALRMLLAALGVAPADMPMGVAARAGMYRSLTARRGVLLVLDDAAGPAQVRPLLPAAGDSVALVTGRGGPAFAARLDEPALWLAALDRTEARAVLAGRIGAERTAAEPAAVDRIITACGRLPMALSVASARAALHPELSLGAAADALEDSSAFAWSYGLLSPPARRLFRGFGAHPGADLTAADAAVLGGPSDVDALAELARAQLVVEHRPGRYAMHALLREHAAGRTSDAERAELHDRLVAHYAGLATLAAAPALPVLALAMQRGRYREAWRIADAVDGPLDAAGRWDDRIAVQETAIRAAERLGDPAMLARAQRAQSAAYLRTGQHEAALRRLREAADCFHAQGEPAAAARCRQDLAAVLESIARFPEAIVHDELALALFRRAGDRAGRAASHAQAAWHYAQAGRGAEAVAHGEAALELRAGLGDPHEQAVAQAHLGRVHAVLGDYERAVAHYREALERFTALGDRLDEAETATRLGDALEGAPSIGLWRRALAIYERLDHPAAATVAARLGF</sequence>
<dbReference type="PRINTS" id="PR00364">
    <property type="entry name" value="DISEASERSIST"/>
</dbReference>
<dbReference type="EMBL" id="BAABAT010000026">
    <property type="protein sequence ID" value="GAA4257057.1"/>
    <property type="molecule type" value="Genomic_DNA"/>
</dbReference>
<feature type="domain" description="HTH cro/C1-type" evidence="2">
    <location>
        <begin position="37"/>
        <end position="78"/>
    </location>
</feature>